<organism evidence="5 6">
    <name type="scientific">Dictyobacter arantiisoli</name>
    <dbReference type="NCBI Taxonomy" id="2014874"/>
    <lineage>
        <taxon>Bacteria</taxon>
        <taxon>Bacillati</taxon>
        <taxon>Chloroflexota</taxon>
        <taxon>Ktedonobacteria</taxon>
        <taxon>Ktedonobacterales</taxon>
        <taxon>Dictyobacteraceae</taxon>
        <taxon>Dictyobacter</taxon>
    </lineage>
</organism>
<sequence>MTTIYDIAKAAGVTATTVSNVLHGKGSVSAATRARVMQYVQDMKYSPNMVARSLIQGRTKIIGLVLRDLNSPFFSEITTAVESLAYQADLRVFVSTFTTDNQVNQHMLQDLALRRVDGILVLSSAIKPRELQTFSLPNLPLVYCLGESDASKIFPAVSFDFYQGGRLAAEHLLALEHRNIGIITHKTPEGGIEHFARVNGMLETLSKHQITVDEGMIKAGQSCLEDGRAAAYELLSGPQRPTAIFTTNDLMAIGTISAAWQLGIRIPEDLSVIGFDDISLARFTTPPLTTIKLDTNAMAKQAIELLQQTISQPDNPSPPLIPVRLVERASTGFAHR</sequence>
<dbReference type="GO" id="GO:0000976">
    <property type="term" value="F:transcription cis-regulatory region binding"/>
    <property type="evidence" value="ECO:0007669"/>
    <property type="project" value="TreeGrafter"/>
</dbReference>
<keyword evidence="6" id="KW-1185">Reference proteome</keyword>
<evidence type="ECO:0000256" key="3">
    <source>
        <dbReference type="ARBA" id="ARBA00023163"/>
    </source>
</evidence>
<dbReference type="GO" id="GO:0003700">
    <property type="term" value="F:DNA-binding transcription factor activity"/>
    <property type="evidence" value="ECO:0007669"/>
    <property type="project" value="TreeGrafter"/>
</dbReference>
<dbReference type="Gene3D" id="3.40.50.2300">
    <property type="match status" value="2"/>
</dbReference>
<dbReference type="SUPFAM" id="SSF47413">
    <property type="entry name" value="lambda repressor-like DNA-binding domains"/>
    <property type="match status" value="1"/>
</dbReference>
<dbReference type="PROSITE" id="PS50932">
    <property type="entry name" value="HTH_LACI_2"/>
    <property type="match status" value="1"/>
</dbReference>
<dbReference type="InterPro" id="IPR046335">
    <property type="entry name" value="LacI/GalR-like_sensor"/>
</dbReference>
<dbReference type="RefSeq" id="WP_149404412.1">
    <property type="nucleotide sequence ID" value="NZ_BIXY01000124.1"/>
</dbReference>
<dbReference type="Pfam" id="PF00356">
    <property type="entry name" value="LacI"/>
    <property type="match status" value="1"/>
</dbReference>
<name>A0A5A5TK05_9CHLR</name>
<dbReference type="Pfam" id="PF13377">
    <property type="entry name" value="Peripla_BP_3"/>
    <property type="match status" value="1"/>
</dbReference>
<evidence type="ECO:0000256" key="2">
    <source>
        <dbReference type="ARBA" id="ARBA00023125"/>
    </source>
</evidence>
<dbReference type="InterPro" id="IPR000843">
    <property type="entry name" value="HTH_LacI"/>
</dbReference>
<protein>
    <submittedName>
        <fullName evidence="5">LacI family transcriptional regulator</fullName>
    </submittedName>
</protein>
<dbReference type="PANTHER" id="PTHR30146">
    <property type="entry name" value="LACI-RELATED TRANSCRIPTIONAL REPRESSOR"/>
    <property type="match status" value="1"/>
</dbReference>
<dbReference type="SUPFAM" id="SSF53822">
    <property type="entry name" value="Periplasmic binding protein-like I"/>
    <property type="match status" value="1"/>
</dbReference>
<dbReference type="SMART" id="SM00354">
    <property type="entry name" value="HTH_LACI"/>
    <property type="match status" value="1"/>
</dbReference>
<dbReference type="PANTHER" id="PTHR30146:SF153">
    <property type="entry name" value="LACTOSE OPERON REPRESSOR"/>
    <property type="match status" value="1"/>
</dbReference>
<evidence type="ECO:0000313" key="6">
    <source>
        <dbReference type="Proteomes" id="UP000322530"/>
    </source>
</evidence>
<dbReference type="AlphaFoldDB" id="A0A5A5TK05"/>
<gene>
    <name evidence="5" type="ORF">KDI_51490</name>
</gene>
<keyword evidence="1" id="KW-0805">Transcription regulation</keyword>
<keyword evidence="3" id="KW-0804">Transcription</keyword>
<dbReference type="EMBL" id="BIXY01000124">
    <property type="protein sequence ID" value="GCF11585.1"/>
    <property type="molecule type" value="Genomic_DNA"/>
</dbReference>
<dbReference type="CDD" id="cd06267">
    <property type="entry name" value="PBP1_LacI_sugar_binding-like"/>
    <property type="match status" value="1"/>
</dbReference>
<comment type="caution">
    <text evidence="5">The sequence shown here is derived from an EMBL/GenBank/DDBJ whole genome shotgun (WGS) entry which is preliminary data.</text>
</comment>
<dbReference type="CDD" id="cd01392">
    <property type="entry name" value="HTH_LacI"/>
    <property type="match status" value="1"/>
</dbReference>
<proteinExistence type="predicted"/>
<accession>A0A5A5TK05</accession>
<keyword evidence="2" id="KW-0238">DNA-binding</keyword>
<dbReference type="InterPro" id="IPR010982">
    <property type="entry name" value="Lambda_DNA-bd_dom_sf"/>
</dbReference>
<dbReference type="InterPro" id="IPR028082">
    <property type="entry name" value="Peripla_BP_I"/>
</dbReference>
<feature type="domain" description="HTH lacI-type" evidence="4">
    <location>
        <begin position="2"/>
        <end position="56"/>
    </location>
</feature>
<evidence type="ECO:0000256" key="1">
    <source>
        <dbReference type="ARBA" id="ARBA00023015"/>
    </source>
</evidence>
<dbReference type="Gene3D" id="1.10.260.40">
    <property type="entry name" value="lambda repressor-like DNA-binding domains"/>
    <property type="match status" value="1"/>
</dbReference>
<dbReference type="PROSITE" id="PS00356">
    <property type="entry name" value="HTH_LACI_1"/>
    <property type="match status" value="1"/>
</dbReference>
<evidence type="ECO:0000313" key="5">
    <source>
        <dbReference type="EMBL" id="GCF11585.1"/>
    </source>
</evidence>
<reference evidence="5 6" key="1">
    <citation type="submission" date="2019-01" db="EMBL/GenBank/DDBJ databases">
        <title>Draft genome sequence of Dictyobacter sp. Uno17.</title>
        <authorList>
            <person name="Wang C.M."/>
            <person name="Zheng Y."/>
            <person name="Sakai Y."/>
            <person name="Abe K."/>
            <person name="Yokota A."/>
            <person name="Yabe S."/>
        </authorList>
    </citation>
    <scope>NUCLEOTIDE SEQUENCE [LARGE SCALE GENOMIC DNA]</scope>
    <source>
        <strain evidence="5 6">Uno17</strain>
    </source>
</reference>
<dbReference type="OrthoDB" id="269117at2"/>
<evidence type="ECO:0000259" key="4">
    <source>
        <dbReference type="PROSITE" id="PS50932"/>
    </source>
</evidence>
<dbReference type="Proteomes" id="UP000322530">
    <property type="component" value="Unassembled WGS sequence"/>
</dbReference>